<dbReference type="PANTHER" id="PTHR43861:SF1">
    <property type="entry name" value="TRANS-ACONITATE 2-METHYLTRANSFERASE"/>
    <property type="match status" value="1"/>
</dbReference>
<reference evidence="4 5" key="1">
    <citation type="submission" date="2023-06" db="EMBL/GenBank/DDBJ databases">
        <title>Cellulomonas sp. MW4 Whole genome sequence.</title>
        <authorList>
            <person name="Park S."/>
        </authorList>
    </citation>
    <scope>NUCLEOTIDE SEQUENCE [LARGE SCALE GENOMIC DNA]</scope>
    <source>
        <strain evidence="4 5">MW4</strain>
    </source>
</reference>
<dbReference type="GO" id="GO:0008168">
    <property type="term" value="F:methyltransferase activity"/>
    <property type="evidence" value="ECO:0007669"/>
    <property type="project" value="UniProtKB-KW"/>
</dbReference>
<protein>
    <submittedName>
        <fullName evidence="4">Class I SAM-dependent methyltransferase</fullName>
        <ecNumber evidence="4">2.1.-.-</ecNumber>
    </submittedName>
</protein>
<evidence type="ECO:0000313" key="4">
    <source>
        <dbReference type="EMBL" id="MDM7855161.1"/>
    </source>
</evidence>
<proteinExistence type="predicted"/>
<evidence type="ECO:0000256" key="2">
    <source>
        <dbReference type="ARBA" id="ARBA00022679"/>
    </source>
</evidence>
<dbReference type="InterPro" id="IPR029063">
    <property type="entry name" value="SAM-dependent_MTases_sf"/>
</dbReference>
<dbReference type="Proteomes" id="UP001529338">
    <property type="component" value="Unassembled WGS sequence"/>
</dbReference>
<dbReference type="RefSeq" id="WP_289454967.1">
    <property type="nucleotide sequence ID" value="NZ_JAUCGQ010000001.1"/>
</dbReference>
<feature type="domain" description="Methyltransferase" evidence="3">
    <location>
        <begin position="56"/>
        <end position="151"/>
    </location>
</feature>
<keyword evidence="1 4" id="KW-0489">Methyltransferase</keyword>
<dbReference type="CDD" id="cd02440">
    <property type="entry name" value="AdoMet_MTases"/>
    <property type="match status" value="1"/>
</dbReference>
<dbReference type="Pfam" id="PF13649">
    <property type="entry name" value="Methyltransf_25"/>
    <property type="match status" value="1"/>
</dbReference>
<dbReference type="EMBL" id="JAUCGQ010000001">
    <property type="protein sequence ID" value="MDM7855161.1"/>
    <property type="molecule type" value="Genomic_DNA"/>
</dbReference>
<dbReference type="Gene3D" id="3.40.50.150">
    <property type="entry name" value="Vaccinia Virus protein VP39"/>
    <property type="match status" value="1"/>
</dbReference>
<evidence type="ECO:0000313" key="5">
    <source>
        <dbReference type="Proteomes" id="UP001529338"/>
    </source>
</evidence>
<dbReference type="GO" id="GO:0032259">
    <property type="term" value="P:methylation"/>
    <property type="evidence" value="ECO:0007669"/>
    <property type="project" value="UniProtKB-KW"/>
</dbReference>
<dbReference type="EC" id="2.1.-.-" evidence="4"/>
<evidence type="ECO:0000259" key="3">
    <source>
        <dbReference type="Pfam" id="PF13649"/>
    </source>
</evidence>
<sequence>MAEDEYLTTNRANWDSRATVHARAYGLDALLADPDRLSDVVRFDVPRLGDVAGLEVVHLQCHIGTDTLSLARLGARVTGVDLSGGSLAEARDLAERAGAAIEYVQSDVYSAPQALDGRTFDLVYTGIGAICWLPSIRRWAETVATPLRPGGRLFIRDGHPVMLSALAVTVATDHDERAQQPWITGPRGLTPALELPYFEQPEPLVWHDEHSYAGVDKVAQPRSMEWNHGLAEIVTAVLDAGLELTSLVEHDSAPWDALPGLMVEDQATGEFRLRDRPERMPATFTLTARR</sequence>
<accession>A0ABT7SG47</accession>
<evidence type="ECO:0000256" key="1">
    <source>
        <dbReference type="ARBA" id="ARBA00022603"/>
    </source>
</evidence>
<dbReference type="InterPro" id="IPR041698">
    <property type="entry name" value="Methyltransf_25"/>
</dbReference>
<keyword evidence="2 4" id="KW-0808">Transferase</keyword>
<organism evidence="4 5">
    <name type="scientific">Cellulomonas alba</name>
    <dbReference type="NCBI Taxonomy" id="3053467"/>
    <lineage>
        <taxon>Bacteria</taxon>
        <taxon>Bacillati</taxon>
        <taxon>Actinomycetota</taxon>
        <taxon>Actinomycetes</taxon>
        <taxon>Micrococcales</taxon>
        <taxon>Cellulomonadaceae</taxon>
        <taxon>Cellulomonas</taxon>
    </lineage>
</organism>
<keyword evidence="5" id="KW-1185">Reference proteome</keyword>
<name>A0ABT7SG47_9CELL</name>
<comment type="caution">
    <text evidence="4">The sequence shown here is derived from an EMBL/GenBank/DDBJ whole genome shotgun (WGS) entry which is preliminary data.</text>
</comment>
<gene>
    <name evidence="4" type="ORF">QRT04_09475</name>
</gene>
<dbReference type="PANTHER" id="PTHR43861">
    <property type="entry name" value="TRANS-ACONITATE 2-METHYLTRANSFERASE-RELATED"/>
    <property type="match status" value="1"/>
</dbReference>
<dbReference type="SUPFAM" id="SSF53335">
    <property type="entry name" value="S-adenosyl-L-methionine-dependent methyltransferases"/>
    <property type="match status" value="1"/>
</dbReference>